<dbReference type="EMBL" id="BANX01000033">
    <property type="protein sequence ID" value="GAC70227.1"/>
    <property type="molecule type" value="Genomic_DNA"/>
</dbReference>
<dbReference type="AlphaFoldDB" id="M0QRP7"/>
<dbReference type="InterPro" id="IPR000182">
    <property type="entry name" value="GNAT_dom"/>
</dbReference>
<comment type="caution">
    <text evidence="4">The sequence shown here is derived from an EMBL/GenBank/DDBJ whole genome shotgun (WGS) entry which is preliminary data.</text>
</comment>
<dbReference type="Proteomes" id="UP000011666">
    <property type="component" value="Unassembled WGS sequence"/>
</dbReference>
<evidence type="ECO:0000256" key="2">
    <source>
        <dbReference type="ARBA" id="ARBA00023315"/>
    </source>
</evidence>
<keyword evidence="1" id="KW-0808">Transferase</keyword>
<feature type="domain" description="N-acetyltransferase" evidence="3">
    <location>
        <begin position="27"/>
        <end position="177"/>
    </location>
</feature>
<evidence type="ECO:0000313" key="5">
    <source>
        <dbReference type="Proteomes" id="UP000011666"/>
    </source>
</evidence>
<keyword evidence="5" id="KW-1185">Reference proteome</keyword>
<dbReference type="SUPFAM" id="SSF55729">
    <property type="entry name" value="Acyl-CoA N-acyltransferases (Nat)"/>
    <property type="match status" value="1"/>
</dbReference>
<sequence>MSQPQVRWANSDDAAGVARVHVDAWRTAYRELVPASVLDELDAERGAARWSEWISASSEGRPTDACADIQHRLLVAEVDGRIIGWSSYGAGRDKGVSHLGEIAGLYVHPQFWSQKVGHALITRVESELIAEGFADAYLWVLHGNSRAANFYESHGWTADGAEKVGVKGGVHELHELRRVRCLR</sequence>
<protein>
    <recommendedName>
        <fullName evidence="3">N-acetyltransferase domain-containing protein</fullName>
    </recommendedName>
</protein>
<keyword evidence="2" id="KW-0012">Acyltransferase</keyword>
<dbReference type="STRING" id="1223545.GS4_33_00410"/>
<dbReference type="CDD" id="cd04301">
    <property type="entry name" value="NAT_SF"/>
    <property type="match status" value="1"/>
</dbReference>
<dbReference type="InterPro" id="IPR016181">
    <property type="entry name" value="Acyl_CoA_acyltransferase"/>
</dbReference>
<dbReference type="eggNOG" id="COG0456">
    <property type="taxonomic scope" value="Bacteria"/>
</dbReference>
<dbReference type="PANTHER" id="PTHR43877">
    <property type="entry name" value="AMINOALKYLPHOSPHONATE N-ACETYLTRANSFERASE-RELATED-RELATED"/>
    <property type="match status" value="1"/>
</dbReference>
<dbReference type="GO" id="GO:0016747">
    <property type="term" value="F:acyltransferase activity, transferring groups other than amino-acyl groups"/>
    <property type="evidence" value="ECO:0007669"/>
    <property type="project" value="InterPro"/>
</dbReference>
<evidence type="ECO:0000256" key="1">
    <source>
        <dbReference type="ARBA" id="ARBA00022679"/>
    </source>
</evidence>
<proteinExistence type="predicted"/>
<evidence type="ECO:0000313" key="4">
    <source>
        <dbReference type="EMBL" id="GAC70227.1"/>
    </source>
</evidence>
<dbReference type="RefSeq" id="WP_007624085.1">
    <property type="nucleotide sequence ID" value="NZ_BANX01000033.1"/>
</dbReference>
<name>M0QRP7_9ACTN</name>
<accession>M0QRP7</accession>
<organism evidence="4 5">
    <name type="scientific">Gordonia soli NBRC 108243</name>
    <dbReference type="NCBI Taxonomy" id="1223545"/>
    <lineage>
        <taxon>Bacteria</taxon>
        <taxon>Bacillati</taxon>
        <taxon>Actinomycetota</taxon>
        <taxon>Actinomycetes</taxon>
        <taxon>Mycobacteriales</taxon>
        <taxon>Gordoniaceae</taxon>
        <taxon>Gordonia</taxon>
    </lineage>
</organism>
<dbReference type="InterPro" id="IPR050832">
    <property type="entry name" value="Bact_Acetyltransf"/>
</dbReference>
<dbReference type="PANTHER" id="PTHR43877:SF1">
    <property type="entry name" value="ACETYLTRANSFERASE"/>
    <property type="match status" value="1"/>
</dbReference>
<evidence type="ECO:0000259" key="3">
    <source>
        <dbReference type="PROSITE" id="PS51186"/>
    </source>
</evidence>
<dbReference type="PROSITE" id="PS51186">
    <property type="entry name" value="GNAT"/>
    <property type="match status" value="1"/>
</dbReference>
<dbReference type="Gene3D" id="3.40.630.30">
    <property type="match status" value="1"/>
</dbReference>
<gene>
    <name evidence="4" type="ORF">GS4_33_00410</name>
</gene>
<dbReference type="Pfam" id="PF00583">
    <property type="entry name" value="Acetyltransf_1"/>
    <property type="match status" value="1"/>
</dbReference>
<dbReference type="OrthoDB" id="5243635at2"/>
<reference evidence="4 5" key="1">
    <citation type="submission" date="2013-01" db="EMBL/GenBank/DDBJ databases">
        <title>Whole genome shotgun sequence of Gordonia soli NBRC 108243.</title>
        <authorList>
            <person name="Isaki-Nakamura S."/>
            <person name="Hosoyama A."/>
            <person name="Tsuchikane K."/>
            <person name="Ando Y."/>
            <person name="Baba S."/>
            <person name="Ohji S."/>
            <person name="Hamada M."/>
            <person name="Tamura T."/>
            <person name="Yamazoe A."/>
            <person name="Yamazaki S."/>
            <person name="Fujita N."/>
        </authorList>
    </citation>
    <scope>NUCLEOTIDE SEQUENCE [LARGE SCALE GENOMIC DNA]</scope>
    <source>
        <strain evidence="4 5">NBRC 108243</strain>
    </source>
</reference>